<name>A0ABQ8FHF1_9FUNG</name>
<reference evidence="2 3" key="1">
    <citation type="submission" date="2021-02" db="EMBL/GenBank/DDBJ databases">
        <title>Variation within the Batrachochytrium salamandrivorans European outbreak.</title>
        <authorList>
            <person name="Kelly M."/>
            <person name="Pasmans F."/>
            <person name="Shea T.P."/>
            <person name="Munoz J.F."/>
            <person name="Carranza S."/>
            <person name="Cuomo C.A."/>
            <person name="Martel A."/>
        </authorList>
    </citation>
    <scope>NUCLEOTIDE SEQUENCE [LARGE SCALE GENOMIC DNA]</scope>
    <source>
        <strain evidence="2 3">AMFP18/2</strain>
    </source>
</reference>
<protein>
    <submittedName>
        <fullName evidence="2">Uncharacterized protein</fullName>
    </submittedName>
</protein>
<keyword evidence="1" id="KW-0472">Membrane</keyword>
<dbReference type="EMBL" id="JAFCIX010000110">
    <property type="protein sequence ID" value="KAH6598363.1"/>
    <property type="molecule type" value="Genomic_DNA"/>
</dbReference>
<accession>A0ABQ8FHF1</accession>
<feature type="transmembrane region" description="Helical" evidence="1">
    <location>
        <begin position="32"/>
        <end position="53"/>
    </location>
</feature>
<gene>
    <name evidence="2" type="ORF">BASA50_003784</name>
</gene>
<feature type="transmembrane region" description="Helical" evidence="1">
    <location>
        <begin position="65"/>
        <end position="91"/>
    </location>
</feature>
<dbReference type="InterPro" id="IPR009305">
    <property type="entry name" value="Mpo1-like"/>
</dbReference>
<evidence type="ECO:0000313" key="3">
    <source>
        <dbReference type="Proteomes" id="UP001648503"/>
    </source>
</evidence>
<sequence>MVWASTIQGPLWRYSPIFPINGSLVVAVSYGVYYIALCPSIGALYLPLLLMMYRGSEIFATQAGWPIPPVIAATILHIISWVFQILGHALFEGRAPAFMKEPIQAFVLAPLFVFCEVLFDLGFFKKTHARLEIKVEAAVKKLDATSKSQ</sequence>
<evidence type="ECO:0000256" key="1">
    <source>
        <dbReference type="SAM" id="Phobius"/>
    </source>
</evidence>
<dbReference type="Proteomes" id="UP001648503">
    <property type="component" value="Unassembled WGS sequence"/>
</dbReference>
<feature type="transmembrane region" description="Helical" evidence="1">
    <location>
        <begin position="103"/>
        <end position="124"/>
    </location>
</feature>
<dbReference type="PANTHER" id="PTHR28026:SF9">
    <property type="entry name" value="2-HYDROXY-PALMITIC ACID DIOXYGENASE MPO1"/>
    <property type="match status" value="1"/>
</dbReference>
<dbReference type="PANTHER" id="PTHR28026">
    <property type="entry name" value="DUF962 DOMAIN PROTEIN (AFU_ORTHOLOGUE AFUA_8G05310)"/>
    <property type="match status" value="1"/>
</dbReference>
<evidence type="ECO:0000313" key="2">
    <source>
        <dbReference type="EMBL" id="KAH6598363.1"/>
    </source>
</evidence>
<organism evidence="2 3">
    <name type="scientific">Batrachochytrium salamandrivorans</name>
    <dbReference type="NCBI Taxonomy" id="1357716"/>
    <lineage>
        <taxon>Eukaryota</taxon>
        <taxon>Fungi</taxon>
        <taxon>Fungi incertae sedis</taxon>
        <taxon>Chytridiomycota</taxon>
        <taxon>Chytridiomycota incertae sedis</taxon>
        <taxon>Chytridiomycetes</taxon>
        <taxon>Rhizophydiales</taxon>
        <taxon>Rhizophydiales incertae sedis</taxon>
        <taxon>Batrachochytrium</taxon>
    </lineage>
</organism>
<comment type="caution">
    <text evidence="2">The sequence shown here is derived from an EMBL/GenBank/DDBJ whole genome shotgun (WGS) entry which is preliminary data.</text>
</comment>
<dbReference type="Pfam" id="PF06127">
    <property type="entry name" value="Mpo1-like"/>
    <property type="match status" value="1"/>
</dbReference>
<proteinExistence type="predicted"/>
<keyword evidence="1" id="KW-1133">Transmembrane helix</keyword>
<keyword evidence="3" id="KW-1185">Reference proteome</keyword>
<keyword evidence="1" id="KW-0812">Transmembrane</keyword>